<dbReference type="SUPFAM" id="SSF47148">
    <property type="entry name" value="Diol dehydratase, gamma subunit"/>
    <property type="match status" value="1"/>
</dbReference>
<dbReference type="InterPro" id="IPR003207">
    <property type="entry name" value="Ppandiol/glycerol_DeHydtase_su"/>
</dbReference>
<feature type="region of interest" description="Disordered" evidence="1">
    <location>
        <begin position="1"/>
        <end position="32"/>
    </location>
</feature>
<proteinExistence type="predicted"/>
<organism evidence="2 3">
    <name type="scientific">Thermocatellispora tengchongensis</name>
    <dbReference type="NCBI Taxonomy" id="1073253"/>
    <lineage>
        <taxon>Bacteria</taxon>
        <taxon>Bacillati</taxon>
        <taxon>Actinomycetota</taxon>
        <taxon>Actinomycetes</taxon>
        <taxon>Streptosporangiales</taxon>
        <taxon>Streptosporangiaceae</taxon>
        <taxon>Thermocatellispora</taxon>
    </lineage>
</organism>
<name>A0A840P268_9ACTN</name>
<dbReference type="EC" id="4.2.1.28" evidence="2"/>
<evidence type="ECO:0000256" key="1">
    <source>
        <dbReference type="SAM" id="MobiDB-lite"/>
    </source>
</evidence>
<keyword evidence="3" id="KW-1185">Reference proteome</keyword>
<evidence type="ECO:0000313" key="3">
    <source>
        <dbReference type="Proteomes" id="UP000578449"/>
    </source>
</evidence>
<gene>
    <name evidence="2" type="ORF">HNP84_001266</name>
</gene>
<comment type="caution">
    <text evidence="2">The sequence shown here is derived from an EMBL/GenBank/DDBJ whole genome shotgun (WGS) entry which is preliminary data.</text>
</comment>
<accession>A0A840P268</accession>
<sequence>MTGRGREGRESAEGAEGPENTESTEVRAYSGRPVGSIDLNAVRRGEVGPDDLRIHPDVLERQAIVAAEHGNPQLAANLRRAAELTRISDTDVMRVYEALRPHRSTADELTALAAWLAASGCPLNATLVREARDVYARRGLLKPAQAP</sequence>
<dbReference type="EMBL" id="JACHGN010000002">
    <property type="protein sequence ID" value="MBB5131560.1"/>
    <property type="molecule type" value="Genomic_DNA"/>
</dbReference>
<keyword evidence="2" id="KW-0456">Lyase</keyword>
<feature type="compositionally biased region" description="Basic and acidic residues" evidence="1">
    <location>
        <begin position="1"/>
        <end position="12"/>
    </location>
</feature>
<dbReference type="InterPro" id="IPR036091">
    <property type="entry name" value="Prodiol/glycerol_DeHase__sf_su"/>
</dbReference>
<dbReference type="Pfam" id="PF02287">
    <property type="entry name" value="Dehydratase_SU"/>
    <property type="match status" value="1"/>
</dbReference>
<dbReference type="Proteomes" id="UP000578449">
    <property type="component" value="Unassembled WGS sequence"/>
</dbReference>
<evidence type="ECO:0000313" key="2">
    <source>
        <dbReference type="EMBL" id="MBB5131560.1"/>
    </source>
</evidence>
<protein>
    <submittedName>
        <fullName evidence="2">Propanediol dehydratase small subunit</fullName>
        <ecNumber evidence="2">4.2.1.28</ecNumber>
    </submittedName>
</protein>
<dbReference type="RefSeq" id="WP_185048370.1">
    <property type="nucleotide sequence ID" value="NZ_BAABIX010000022.1"/>
</dbReference>
<reference evidence="2 3" key="1">
    <citation type="submission" date="2020-08" db="EMBL/GenBank/DDBJ databases">
        <title>Genomic Encyclopedia of Type Strains, Phase IV (KMG-IV): sequencing the most valuable type-strain genomes for metagenomic binning, comparative biology and taxonomic classification.</title>
        <authorList>
            <person name="Goeker M."/>
        </authorList>
    </citation>
    <scope>NUCLEOTIDE SEQUENCE [LARGE SCALE GENOMIC DNA]</scope>
    <source>
        <strain evidence="2 3">DSM 45615</strain>
    </source>
</reference>
<dbReference type="AlphaFoldDB" id="A0A840P268"/>
<dbReference type="GO" id="GO:0050215">
    <property type="term" value="F:propanediol dehydratase activity"/>
    <property type="evidence" value="ECO:0007669"/>
    <property type="project" value="UniProtKB-EC"/>
</dbReference>
<dbReference type="Gene3D" id="1.10.1510.20">
    <property type="entry name" value="Propanediol/glycerol dehydratase, small subunit"/>
    <property type="match status" value="1"/>
</dbReference>